<reference evidence="1" key="2">
    <citation type="journal article" date="2014" name="ISME J.">
        <title>Microbial stratification in low pH oxic and suboxic macroscopic growths along an acid mine drainage.</title>
        <authorList>
            <person name="Mendez-Garcia C."/>
            <person name="Mesa V."/>
            <person name="Sprenger R.R."/>
            <person name="Richter M."/>
            <person name="Diez M.S."/>
            <person name="Solano J."/>
            <person name="Bargiela R."/>
            <person name="Golyshina O.V."/>
            <person name="Manteca A."/>
            <person name="Ramos J.L."/>
            <person name="Gallego J.R."/>
            <person name="Llorente I."/>
            <person name="Martins Dos Santos V.A."/>
            <person name="Jensen O.N."/>
            <person name="Pelaez A.I."/>
            <person name="Sanchez J."/>
            <person name="Ferrer M."/>
        </authorList>
    </citation>
    <scope>NUCLEOTIDE SEQUENCE</scope>
</reference>
<dbReference type="AlphaFoldDB" id="T1B3U4"/>
<dbReference type="PANTHER" id="PTHR43100:SF3">
    <property type="entry name" value="FAD_NAD(P)-BINDING DOMAIN-CONTAINING PROTEIN"/>
    <property type="match status" value="1"/>
</dbReference>
<dbReference type="Gene3D" id="3.50.50.60">
    <property type="entry name" value="FAD/NAD(P)-binding domain"/>
    <property type="match status" value="2"/>
</dbReference>
<dbReference type="EMBL" id="AUZX01006266">
    <property type="protein sequence ID" value="EQD64557.1"/>
    <property type="molecule type" value="Genomic_DNA"/>
</dbReference>
<dbReference type="InterPro" id="IPR036188">
    <property type="entry name" value="FAD/NAD-bd_sf"/>
</dbReference>
<gene>
    <name evidence="1" type="ORF">B1A_08801</name>
</gene>
<sequence length="167" mass="18419">QIEILARPPDERPADAPWPTMARLFKVTSAHEEGGERRFDTETLAFEGSERVERIRLRDRSNDEVHTQPADLVLIAAGFTGPELAPLGLEDERWRTERDTLRVDAMWRLDLATPGAPVFACGDAVRGQSLIVWAIAEGRSAAAAVDRTLRDDASSLPSPVAPYASSW</sequence>
<evidence type="ECO:0000313" key="1">
    <source>
        <dbReference type="EMBL" id="EQD64557.1"/>
    </source>
</evidence>
<proteinExistence type="predicted"/>
<reference evidence="1" key="1">
    <citation type="submission" date="2013-08" db="EMBL/GenBank/DDBJ databases">
        <authorList>
            <person name="Mendez C."/>
            <person name="Richter M."/>
            <person name="Ferrer M."/>
            <person name="Sanchez J."/>
        </authorList>
    </citation>
    <scope>NUCLEOTIDE SEQUENCE</scope>
</reference>
<protein>
    <submittedName>
        <fullName evidence="1">Glutamate synthase beta subunit</fullName>
    </submittedName>
</protein>
<dbReference type="InterPro" id="IPR051394">
    <property type="entry name" value="Glutamate_Synthase"/>
</dbReference>
<dbReference type="PANTHER" id="PTHR43100">
    <property type="entry name" value="GLUTAMATE SYNTHASE [NADPH] SMALL CHAIN"/>
    <property type="match status" value="1"/>
</dbReference>
<organism evidence="1">
    <name type="scientific">mine drainage metagenome</name>
    <dbReference type="NCBI Taxonomy" id="410659"/>
    <lineage>
        <taxon>unclassified sequences</taxon>
        <taxon>metagenomes</taxon>
        <taxon>ecological metagenomes</taxon>
    </lineage>
</organism>
<comment type="caution">
    <text evidence="1">The sequence shown here is derived from an EMBL/GenBank/DDBJ whole genome shotgun (WGS) entry which is preliminary data.</text>
</comment>
<accession>T1B3U4</accession>
<feature type="non-terminal residue" evidence="1">
    <location>
        <position position="1"/>
    </location>
</feature>
<dbReference type="SUPFAM" id="SSF51905">
    <property type="entry name" value="FAD/NAD(P)-binding domain"/>
    <property type="match status" value="1"/>
</dbReference>
<name>T1B3U4_9ZZZZ</name>